<dbReference type="EMBL" id="JOTN01000003">
    <property type="protein sequence ID" value="KEK20411.1"/>
    <property type="molecule type" value="Genomic_DNA"/>
</dbReference>
<dbReference type="InterPro" id="IPR006379">
    <property type="entry name" value="HAD-SF_hydro_IIB"/>
</dbReference>
<keyword evidence="2" id="KW-1185">Reference proteome</keyword>
<dbReference type="Gene3D" id="3.30.1240.10">
    <property type="match status" value="1"/>
</dbReference>
<dbReference type="SFLD" id="SFLDG01140">
    <property type="entry name" value="C2.B:_Phosphomannomutase_and_P"/>
    <property type="match status" value="1"/>
</dbReference>
<dbReference type="InterPro" id="IPR000150">
    <property type="entry name" value="Cof"/>
</dbReference>
<dbReference type="Gene3D" id="3.40.50.1000">
    <property type="entry name" value="HAD superfamily/HAD-like"/>
    <property type="match status" value="1"/>
</dbReference>
<dbReference type="RefSeq" id="WP_034636417.1">
    <property type="nucleotide sequence ID" value="NZ_CBCSJC010000004.1"/>
</dbReference>
<dbReference type="PROSITE" id="PS01228">
    <property type="entry name" value="COF_1"/>
    <property type="match status" value="1"/>
</dbReference>
<reference evidence="1 2" key="1">
    <citation type="submission" date="2014-06" db="EMBL/GenBank/DDBJ databases">
        <title>Draft genome sequence of Bacillus manliponensis JCM 15802 (MCCC 1A00708).</title>
        <authorList>
            <person name="Lai Q."/>
            <person name="Liu Y."/>
            <person name="Shao Z."/>
        </authorList>
    </citation>
    <scope>NUCLEOTIDE SEQUENCE [LARGE SCALE GENOMIC DNA]</scope>
    <source>
        <strain evidence="1 2">JCM 15802</strain>
    </source>
</reference>
<accession>A0A073K1L2</accession>
<dbReference type="OrthoDB" id="9781413at2"/>
<keyword evidence="1" id="KW-0378">Hydrolase</keyword>
<dbReference type="InterPro" id="IPR036412">
    <property type="entry name" value="HAD-like_sf"/>
</dbReference>
<dbReference type="PANTHER" id="PTHR10000:SF8">
    <property type="entry name" value="HAD SUPERFAMILY HYDROLASE-LIKE, TYPE 3"/>
    <property type="match status" value="1"/>
</dbReference>
<sequence>MKLTNDVKAIVLDLDGTLLNSQKEVSERSKKAILTAHEKGLAIIFATARPPRSVNDFLCRELQEIASVVYYNGALSVDNQLGRKHYPIEQILTEEILNYIHTNQPDAYISIESEDVWYSSQTLDYKQVMKVTTNPTVITIDELRKTQASKILISQCYDYKNLQALFADKVNIICTDSGSLIQIMDKDVSKERAVIDICAAKRIPMDCVMPFGDDWNDFNLFRETGLPVAMGNAIPELKEIAFFVTGNNDEEGVAQVLEQIIFAANPSKN</sequence>
<dbReference type="SUPFAM" id="SSF56784">
    <property type="entry name" value="HAD-like"/>
    <property type="match status" value="1"/>
</dbReference>
<evidence type="ECO:0000313" key="2">
    <source>
        <dbReference type="Proteomes" id="UP000027822"/>
    </source>
</evidence>
<organism evidence="1 2">
    <name type="scientific">Bacillus manliponensis</name>
    <dbReference type="NCBI Taxonomy" id="574376"/>
    <lineage>
        <taxon>Bacteria</taxon>
        <taxon>Bacillati</taxon>
        <taxon>Bacillota</taxon>
        <taxon>Bacilli</taxon>
        <taxon>Bacillales</taxon>
        <taxon>Bacillaceae</taxon>
        <taxon>Bacillus</taxon>
        <taxon>Bacillus cereus group</taxon>
    </lineage>
</organism>
<proteinExistence type="predicted"/>
<dbReference type="Proteomes" id="UP000027822">
    <property type="component" value="Unassembled WGS sequence"/>
</dbReference>
<dbReference type="STRING" id="574376.BAMA_13385"/>
<evidence type="ECO:0000313" key="1">
    <source>
        <dbReference type="EMBL" id="KEK20411.1"/>
    </source>
</evidence>
<name>A0A073K1L2_9BACI</name>
<comment type="caution">
    <text evidence="1">The sequence shown here is derived from an EMBL/GenBank/DDBJ whole genome shotgun (WGS) entry which is preliminary data.</text>
</comment>
<protein>
    <submittedName>
        <fullName evidence="1">Hydrolase</fullName>
    </submittedName>
</protein>
<dbReference type="GO" id="GO:0005829">
    <property type="term" value="C:cytosol"/>
    <property type="evidence" value="ECO:0007669"/>
    <property type="project" value="TreeGrafter"/>
</dbReference>
<dbReference type="SFLD" id="SFLDS00003">
    <property type="entry name" value="Haloacid_Dehalogenase"/>
    <property type="match status" value="1"/>
</dbReference>
<dbReference type="GO" id="GO:0016791">
    <property type="term" value="F:phosphatase activity"/>
    <property type="evidence" value="ECO:0007669"/>
    <property type="project" value="TreeGrafter"/>
</dbReference>
<dbReference type="InterPro" id="IPR023214">
    <property type="entry name" value="HAD_sf"/>
</dbReference>
<dbReference type="NCBIfam" id="TIGR01484">
    <property type="entry name" value="HAD-SF-IIB"/>
    <property type="match status" value="1"/>
</dbReference>
<dbReference type="GO" id="GO:0000287">
    <property type="term" value="F:magnesium ion binding"/>
    <property type="evidence" value="ECO:0007669"/>
    <property type="project" value="TreeGrafter"/>
</dbReference>
<gene>
    <name evidence="1" type="ORF">BAMA_13385</name>
</gene>
<dbReference type="eggNOG" id="COG0561">
    <property type="taxonomic scope" value="Bacteria"/>
</dbReference>
<dbReference type="PANTHER" id="PTHR10000">
    <property type="entry name" value="PHOSPHOSERINE PHOSPHATASE"/>
    <property type="match status" value="1"/>
</dbReference>
<dbReference type="NCBIfam" id="TIGR00099">
    <property type="entry name" value="Cof-subfamily"/>
    <property type="match status" value="1"/>
</dbReference>
<dbReference type="Pfam" id="PF08282">
    <property type="entry name" value="Hydrolase_3"/>
    <property type="match status" value="1"/>
</dbReference>
<dbReference type="AlphaFoldDB" id="A0A073K1L2"/>